<comment type="caution">
    <text evidence="2">The sequence shown here is derived from an EMBL/GenBank/DDBJ whole genome shotgun (WGS) entry which is preliminary data.</text>
</comment>
<dbReference type="GO" id="GO:0004523">
    <property type="term" value="F:RNA-DNA hybrid ribonuclease activity"/>
    <property type="evidence" value="ECO:0007669"/>
    <property type="project" value="InterPro"/>
</dbReference>
<dbReference type="GO" id="GO:0003676">
    <property type="term" value="F:nucleic acid binding"/>
    <property type="evidence" value="ECO:0007669"/>
    <property type="project" value="InterPro"/>
</dbReference>
<dbReference type="AlphaFoldDB" id="A0A834HBS8"/>
<dbReference type="EMBL" id="WJXA01000002">
    <property type="protein sequence ID" value="KAF7151162.1"/>
    <property type="molecule type" value="Genomic_DNA"/>
</dbReference>
<dbReference type="InterPro" id="IPR002156">
    <property type="entry name" value="RNaseH_domain"/>
</dbReference>
<reference evidence="2" key="1">
    <citation type="submission" date="2019-11" db="EMBL/GenBank/DDBJ databases">
        <authorList>
            <person name="Liu Y."/>
            <person name="Hou J."/>
            <person name="Li T.-Q."/>
            <person name="Guan C.-H."/>
            <person name="Wu X."/>
            <person name="Wu H.-Z."/>
            <person name="Ling F."/>
            <person name="Zhang R."/>
            <person name="Shi X.-G."/>
            <person name="Ren J.-P."/>
            <person name="Chen E.-F."/>
            <person name="Sun J.-M."/>
        </authorList>
    </citation>
    <scope>NUCLEOTIDE SEQUENCE</scope>
    <source>
        <strain evidence="2">Adult_tree_wgs_1</strain>
        <tissue evidence="2">Leaves</tissue>
    </source>
</reference>
<dbReference type="InterPro" id="IPR036397">
    <property type="entry name" value="RNaseH_sf"/>
</dbReference>
<proteinExistence type="predicted"/>
<dbReference type="Gene3D" id="3.30.420.10">
    <property type="entry name" value="Ribonuclease H-like superfamily/Ribonuclease H"/>
    <property type="match status" value="1"/>
</dbReference>
<evidence type="ECO:0000259" key="1">
    <source>
        <dbReference type="Pfam" id="PF13456"/>
    </source>
</evidence>
<protein>
    <recommendedName>
        <fullName evidence="1">RNase H type-1 domain-containing protein</fullName>
    </recommendedName>
</protein>
<gene>
    <name evidence="2" type="ORF">RHSIM_Rhsim02G0198000</name>
</gene>
<dbReference type="CDD" id="cd09279">
    <property type="entry name" value="RNase_HI_like"/>
    <property type="match status" value="1"/>
</dbReference>
<dbReference type="OrthoDB" id="1938451at2759"/>
<organism evidence="2 3">
    <name type="scientific">Rhododendron simsii</name>
    <name type="common">Sims's rhododendron</name>
    <dbReference type="NCBI Taxonomy" id="118357"/>
    <lineage>
        <taxon>Eukaryota</taxon>
        <taxon>Viridiplantae</taxon>
        <taxon>Streptophyta</taxon>
        <taxon>Embryophyta</taxon>
        <taxon>Tracheophyta</taxon>
        <taxon>Spermatophyta</taxon>
        <taxon>Magnoliopsida</taxon>
        <taxon>eudicotyledons</taxon>
        <taxon>Gunneridae</taxon>
        <taxon>Pentapetalae</taxon>
        <taxon>asterids</taxon>
        <taxon>Ericales</taxon>
        <taxon>Ericaceae</taxon>
        <taxon>Ericoideae</taxon>
        <taxon>Rhodoreae</taxon>
        <taxon>Rhododendron</taxon>
    </lineage>
</organism>
<dbReference type="PANTHER" id="PTHR48475">
    <property type="entry name" value="RIBONUCLEASE H"/>
    <property type="match status" value="1"/>
</dbReference>
<evidence type="ECO:0000313" key="3">
    <source>
        <dbReference type="Proteomes" id="UP000626092"/>
    </source>
</evidence>
<accession>A0A834HBS8</accession>
<dbReference type="Proteomes" id="UP000626092">
    <property type="component" value="Unassembled WGS sequence"/>
</dbReference>
<sequence>MSREAFMRFRTMTRGVALHKKNCVIEFDFLRSSETVRKYFNDVLSIVLRLQGIDLLKAPEPLPANSTDVWLPEDEANALALAETEARIAATEAHMEWIQQPADARRSRFMLGTKRPVHEWNLFSGDAWRMTVDGVSNVHGAGAGIVLVSPEGTVHESVVSIGYRATNNEAEYEALIAGLQLALRLGADSVHMFCDSRLIVGHLNDDYQARDERMNAYVSHVLALLKQFGRVEIEWIAREHNAHADALAGLASVYRASGSCTVVFDEIDTPSFEPSDTTVAAISPARRGRVPQRIQPIIDRVNTVPHRE</sequence>
<dbReference type="Pfam" id="PF13456">
    <property type="entry name" value="RVT_3"/>
    <property type="match status" value="1"/>
</dbReference>
<name>A0A834HBS8_RHOSS</name>
<dbReference type="InterPro" id="IPR012337">
    <property type="entry name" value="RNaseH-like_sf"/>
</dbReference>
<feature type="domain" description="RNase H type-1" evidence="1">
    <location>
        <begin position="133"/>
        <end position="249"/>
    </location>
</feature>
<dbReference type="SUPFAM" id="SSF53098">
    <property type="entry name" value="Ribonuclease H-like"/>
    <property type="match status" value="1"/>
</dbReference>
<evidence type="ECO:0000313" key="2">
    <source>
        <dbReference type="EMBL" id="KAF7151162.1"/>
    </source>
</evidence>
<dbReference type="PANTHER" id="PTHR48475:SF1">
    <property type="entry name" value="RNASE H TYPE-1 DOMAIN-CONTAINING PROTEIN"/>
    <property type="match status" value="1"/>
</dbReference>
<keyword evidence="3" id="KW-1185">Reference proteome</keyword>